<feature type="transmembrane region" description="Helical" evidence="1">
    <location>
        <begin position="42"/>
        <end position="66"/>
    </location>
</feature>
<dbReference type="Proteomes" id="UP000639419">
    <property type="component" value="Unassembled WGS sequence"/>
</dbReference>
<name>A0ABX2L536_9PROT</name>
<dbReference type="EMBL" id="WHOR01000318">
    <property type="protein sequence ID" value="NUB22642.1"/>
    <property type="molecule type" value="Genomic_DNA"/>
</dbReference>
<gene>
    <name evidence="2" type="ORF">GBZ26_26115</name>
</gene>
<keyword evidence="1" id="KW-0812">Transmembrane</keyword>
<evidence type="ECO:0000313" key="2">
    <source>
        <dbReference type="EMBL" id="NUB22642.1"/>
    </source>
</evidence>
<evidence type="ECO:0000256" key="1">
    <source>
        <dbReference type="SAM" id="Phobius"/>
    </source>
</evidence>
<keyword evidence="1" id="KW-1133">Transmembrane helix</keyword>
<protein>
    <submittedName>
        <fullName evidence="2">ABC transporter permease</fullName>
    </submittedName>
</protein>
<sequence length="80" mass="8183">MTRVRPIHNRVALLLAVMTVAAALALPFLAFAPNRLLSGKAIALGAVAGAGWSGAALLPVALLLAVPFLRPGRAVNGLYV</sequence>
<keyword evidence="3" id="KW-1185">Reference proteome</keyword>
<comment type="caution">
    <text evidence="2">The sequence shown here is derived from an EMBL/GenBank/DDBJ whole genome shotgun (WGS) entry which is preliminary data.</text>
</comment>
<organism evidence="2 3">
    <name type="scientific">Azospirillum formosense</name>
    <dbReference type="NCBI Taxonomy" id="861533"/>
    <lineage>
        <taxon>Bacteria</taxon>
        <taxon>Pseudomonadati</taxon>
        <taxon>Pseudomonadota</taxon>
        <taxon>Alphaproteobacteria</taxon>
        <taxon>Rhodospirillales</taxon>
        <taxon>Azospirillaceae</taxon>
        <taxon>Azospirillum</taxon>
    </lineage>
</organism>
<feature type="transmembrane region" description="Helical" evidence="1">
    <location>
        <begin position="12"/>
        <end position="30"/>
    </location>
</feature>
<reference evidence="2 3" key="1">
    <citation type="submission" date="2019-10" db="EMBL/GenBank/DDBJ databases">
        <title>Genome sequence of Azospirillum formosense CC-Nfb-7.</title>
        <authorList>
            <person name="Ambrosini A."/>
            <person name="Sant'Anna F.H."/>
            <person name="Cassan F.D."/>
            <person name="Souza E.M."/>
            <person name="Passaglia L.M.P."/>
        </authorList>
    </citation>
    <scope>NUCLEOTIDE SEQUENCE [LARGE SCALE GENOMIC DNA]</scope>
    <source>
        <strain evidence="2 3">CC-NFb-7</strain>
    </source>
</reference>
<feature type="non-terminal residue" evidence="2">
    <location>
        <position position="80"/>
    </location>
</feature>
<evidence type="ECO:0000313" key="3">
    <source>
        <dbReference type="Proteomes" id="UP000639419"/>
    </source>
</evidence>
<keyword evidence="1" id="KW-0472">Membrane</keyword>
<proteinExistence type="predicted"/>
<accession>A0ABX2L536</accession>